<dbReference type="EMBL" id="MU003884">
    <property type="protein sequence ID" value="KAF2716250.1"/>
    <property type="molecule type" value="Genomic_DNA"/>
</dbReference>
<evidence type="ECO:0000256" key="1">
    <source>
        <dbReference type="SAM" id="Phobius"/>
    </source>
</evidence>
<name>A0A9P4UKT3_9PEZI</name>
<organism evidence="2 3">
    <name type="scientific">Polychaeton citri CBS 116435</name>
    <dbReference type="NCBI Taxonomy" id="1314669"/>
    <lineage>
        <taxon>Eukaryota</taxon>
        <taxon>Fungi</taxon>
        <taxon>Dikarya</taxon>
        <taxon>Ascomycota</taxon>
        <taxon>Pezizomycotina</taxon>
        <taxon>Dothideomycetes</taxon>
        <taxon>Dothideomycetidae</taxon>
        <taxon>Capnodiales</taxon>
        <taxon>Capnodiaceae</taxon>
        <taxon>Polychaeton</taxon>
    </lineage>
</organism>
<keyword evidence="1" id="KW-0812">Transmembrane</keyword>
<gene>
    <name evidence="2" type="ORF">K431DRAFT_289561</name>
</gene>
<comment type="caution">
    <text evidence="2">The sequence shown here is derived from an EMBL/GenBank/DDBJ whole genome shotgun (WGS) entry which is preliminary data.</text>
</comment>
<protein>
    <submittedName>
        <fullName evidence="2">Uncharacterized protein</fullName>
    </submittedName>
</protein>
<accession>A0A9P4UKT3</accession>
<keyword evidence="1" id="KW-0472">Membrane</keyword>
<dbReference type="Proteomes" id="UP000799441">
    <property type="component" value="Unassembled WGS sequence"/>
</dbReference>
<evidence type="ECO:0000313" key="2">
    <source>
        <dbReference type="EMBL" id="KAF2716250.1"/>
    </source>
</evidence>
<keyword evidence="3" id="KW-1185">Reference proteome</keyword>
<proteinExistence type="predicted"/>
<dbReference type="AlphaFoldDB" id="A0A9P4UKT3"/>
<sequence length="136" mass="14724">MTVEILEAATYSNAEPEHWYFGCSVNHHQLACWRSELLEVRGSDPSDPADTDVDLLALVVNVVKVEGGYDSHEVLEAEYTSVGSAFVVIMVWASAGALVKLALLSASNDVNRRSWTSGTDFAAMLISISADELATF</sequence>
<feature type="transmembrane region" description="Helical" evidence="1">
    <location>
        <begin position="82"/>
        <end position="103"/>
    </location>
</feature>
<evidence type="ECO:0000313" key="3">
    <source>
        <dbReference type="Proteomes" id="UP000799441"/>
    </source>
</evidence>
<keyword evidence="1" id="KW-1133">Transmembrane helix</keyword>
<reference evidence="2" key="1">
    <citation type="journal article" date="2020" name="Stud. Mycol.">
        <title>101 Dothideomycetes genomes: a test case for predicting lifestyles and emergence of pathogens.</title>
        <authorList>
            <person name="Haridas S."/>
            <person name="Albert R."/>
            <person name="Binder M."/>
            <person name="Bloem J."/>
            <person name="Labutti K."/>
            <person name="Salamov A."/>
            <person name="Andreopoulos B."/>
            <person name="Baker S."/>
            <person name="Barry K."/>
            <person name="Bills G."/>
            <person name="Bluhm B."/>
            <person name="Cannon C."/>
            <person name="Castanera R."/>
            <person name="Culley D."/>
            <person name="Daum C."/>
            <person name="Ezra D."/>
            <person name="Gonzalez J."/>
            <person name="Henrissat B."/>
            <person name="Kuo A."/>
            <person name="Liang C."/>
            <person name="Lipzen A."/>
            <person name="Lutzoni F."/>
            <person name="Magnuson J."/>
            <person name="Mondo S."/>
            <person name="Nolan M."/>
            <person name="Ohm R."/>
            <person name="Pangilinan J."/>
            <person name="Park H.-J."/>
            <person name="Ramirez L."/>
            <person name="Alfaro M."/>
            <person name="Sun H."/>
            <person name="Tritt A."/>
            <person name="Yoshinaga Y."/>
            <person name="Zwiers L.-H."/>
            <person name="Turgeon B."/>
            <person name="Goodwin S."/>
            <person name="Spatafora J."/>
            <person name="Crous P."/>
            <person name="Grigoriev I."/>
        </authorList>
    </citation>
    <scope>NUCLEOTIDE SEQUENCE</scope>
    <source>
        <strain evidence="2">CBS 116435</strain>
    </source>
</reference>